<comment type="subcellular location">
    <subcellularLocation>
        <location evidence="1">Cell membrane</location>
        <topology evidence="1">Multi-pass membrane protein</topology>
    </subcellularLocation>
</comment>
<evidence type="ECO:0000256" key="1">
    <source>
        <dbReference type="ARBA" id="ARBA00004651"/>
    </source>
</evidence>
<feature type="transmembrane region" description="Helical" evidence="6">
    <location>
        <begin position="101"/>
        <end position="124"/>
    </location>
</feature>
<dbReference type="OrthoDB" id="7157592at2"/>
<dbReference type="EMBL" id="SJFN01000003">
    <property type="protein sequence ID" value="TBW40663.1"/>
    <property type="molecule type" value="Genomic_DNA"/>
</dbReference>
<evidence type="ECO:0000256" key="2">
    <source>
        <dbReference type="ARBA" id="ARBA00022475"/>
    </source>
</evidence>
<feature type="transmembrane region" description="Helical" evidence="6">
    <location>
        <begin position="188"/>
        <end position="207"/>
    </location>
</feature>
<dbReference type="GO" id="GO:0022857">
    <property type="term" value="F:transmembrane transporter activity"/>
    <property type="evidence" value="ECO:0007669"/>
    <property type="project" value="InterPro"/>
</dbReference>
<comment type="caution">
    <text evidence="7">The sequence shown here is derived from an EMBL/GenBank/DDBJ whole genome shotgun (WGS) entry which is preliminary data.</text>
</comment>
<dbReference type="InterPro" id="IPR001851">
    <property type="entry name" value="ABC_transp_permease"/>
</dbReference>
<evidence type="ECO:0000256" key="6">
    <source>
        <dbReference type="SAM" id="Phobius"/>
    </source>
</evidence>
<dbReference type="GO" id="GO:0005886">
    <property type="term" value="C:plasma membrane"/>
    <property type="evidence" value="ECO:0007669"/>
    <property type="project" value="UniProtKB-SubCell"/>
</dbReference>
<feature type="transmembrane region" description="Helical" evidence="6">
    <location>
        <begin position="51"/>
        <end position="71"/>
    </location>
</feature>
<keyword evidence="8" id="KW-1185">Reference proteome</keyword>
<feature type="transmembrane region" description="Helical" evidence="6">
    <location>
        <begin position="20"/>
        <end position="39"/>
    </location>
</feature>
<dbReference type="Pfam" id="PF02653">
    <property type="entry name" value="BPD_transp_2"/>
    <property type="match status" value="1"/>
</dbReference>
<dbReference type="Proteomes" id="UP000292781">
    <property type="component" value="Unassembled WGS sequence"/>
</dbReference>
<evidence type="ECO:0000256" key="3">
    <source>
        <dbReference type="ARBA" id="ARBA00022692"/>
    </source>
</evidence>
<dbReference type="AlphaFoldDB" id="A0A4Q9VWQ6"/>
<organism evidence="7 8">
    <name type="scientific">Siculibacillus lacustris</name>
    <dbReference type="NCBI Taxonomy" id="1549641"/>
    <lineage>
        <taxon>Bacteria</taxon>
        <taxon>Pseudomonadati</taxon>
        <taxon>Pseudomonadota</taxon>
        <taxon>Alphaproteobacteria</taxon>
        <taxon>Hyphomicrobiales</taxon>
        <taxon>Ancalomicrobiaceae</taxon>
        <taxon>Siculibacillus</taxon>
    </lineage>
</organism>
<evidence type="ECO:0000256" key="5">
    <source>
        <dbReference type="ARBA" id="ARBA00023136"/>
    </source>
</evidence>
<feature type="transmembrane region" description="Helical" evidence="6">
    <location>
        <begin position="78"/>
        <end position="95"/>
    </location>
</feature>
<name>A0A4Q9VWQ6_9HYPH</name>
<sequence>MAITETGAPARKSNIDRKDLIQKFAALAGLLILVVVFSMTSNAFMSMSNGVTIALQTTSIAYLGLGATFVIITGGIDLSVGSVLALAGVVAGIAAKAGVPVSLAMCAGVLVGGACGWVNGIIITRMKLPPFIATLGMMMVARGLALQVTGARAISGLGEDFGVLGNGSFLRIVEEGANGFPKVVFPGVSYAVIVMAVLAIACAVVLAKTTFGRHLYAIGSNEEAARLSGVDVNRTKIGAYVLSGLLAGLCGCVLMSRLVTAQPNEGVAYELDAIASAVIGGTSLVGGVGTISGTVIGAFIIGILRNGLNMNGVSSFIQMIIIGLVIIGTVWIDQMRNRR</sequence>
<dbReference type="PANTHER" id="PTHR32196">
    <property type="entry name" value="ABC TRANSPORTER PERMEASE PROTEIN YPHD-RELATED-RELATED"/>
    <property type="match status" value="1"/>
</dbReference>
<feature type="transmembrane region" description="Helical" evidence="6">
    <location>
        <begin position="279"/>
        <end position="304"/>
    </location>
</feature>
<keyword evidence="4 6" id="KW-1133">Transmembrane helix</keyword>
<dbReference type="PANTHER" id="PTHR32196:SF72">
    <property type="entry name" value="RIBOSE IMPORT PERMEASE PROTEIN RBSC"/>
    <property type="match status" value="1"/>
</dbReference>
<evidence type="ECO:0000313" key="8">
    <source>
        <dbReference type="Proteomes" id="UP000292781"/>
    </source>
</evidence>
<reference evidence="7 8" key="1">
    <citation type="submission" date="2019-02" db="EMBL/GenBank/DDBJ databases">
        <title>Siculibacillus lacustris gen. nov., sp. nov., a new rosette-forming bacterium isolated from a freshwater crater lake (Lake St. Ana, Romania).</title>
        <authorList>
            <person name="Felfoldi T."/>
            <person name="Marton Z."/>
            <person name="Szabo A."/>
            <person name="Mentes A."/>
            <person name="Boka K."/>
            <person name="Marialigeti K."/>
            <person name="Mathe I."/>
            <person name="Koncz M."/>
            <person name="Schumann P."/>
            <person name="Toth E."/>
        </authorList>
    </citation>
    <scope>NUCLEOTIDE SEQUENCE [LARGE SCALE GENOMIC DNA]</scope>
    <source>
        <strain evidence="7 8">SA-279</strain>
    </source>
</reference>
<dbReference type="RefSeq" id="WP_131305788.1">
    <property type="nucleotide sequence ID" value="NZ_SJFN01000003.1"/>
</dbReference>
<protein>
    <submittedName>
        <fullName evidence="7">ABC transporter permease</fullName>
    </submittedName>
</protein>
<keyword evidence="5 6" id="KW-0472">Membrane</keyword>
<feature type="transmembrane region" description="Helical" evidence="6">
    <location>
        <begin position="237"/>
        <end position="259"/>
    </location>
</feature>
<evidence type="ECO:0000313" key="7">
    <source>
        <dbReference type="EMBL" id="TBW40663.1"/>
    </source>
</evidence>
<keyword evidence="2" id="KW-1003">Cell membrane</keyword>
<accession>A0A4Q9VWQ6</accession>
<proteinExistence type="predicted"/>
<feature type="transmembrane region" description="Helical" evidence="6">
    <location>
        <begin position="131"/>
        <end position="154"/>
    </location>
</feature>
<gene>
    <name evidence="7" type="ORF">EYW49_02735</name>
</gene>
<dbReference type="CDD" id="cd06579">
    <property type="entry name" value="TM_PBP1_transp_AraH_like"/>
    <property type="match status" value="1"/>
</dbReference>
<feature type="transmembrane region" description="Helical" evidence="6">
    <location>
        <begin position="316"/>
        <end position="332"/>
    </location>
</feature>
<evidence type="ECO:0000256" key="4">
    <source>
        <dbReference type="ARBA" id="ARBA00022989"/>
    </source>
</evidence>
<keyword evidence="3 6" id="KW-0812">Transmembrane</keyword>